<feature type="region of interest" description="Disordered" evidence="1">
    <location>
        <begin position="76"/>
        <end position="95"/>
    </location>
</feature>
<dbReference type="Pfam" id="PF05036">
    <property type="entry name" value="SPOR"/>
    <property type="match status" value="1"/>
</dbReference>
<accession>A0ABU6JYH9</accession>
<evidence type="ECO:0000313" key="4">
    <source>
        <dbReference type="EMBL" id="MEC5384374.1"/>
    </source>
</evidence>
<evidence type="ECO:0000256" key="2">
    <source>
        <dbReference type="SAM" id="Phobius"/>
    </source>
</evidence>
<reference evidence="4 5" key="1">
    <citation type="submission" date="2024-01" db="EMBL/GenBank/DDBJ databases">
        <title>Uliginosibacterium soil sp. nov.</title>
        <authorList>
            <person name="Lv Y."/>
        </authorList>
    </citation>
    <scope>NUCLEOTIDE SEQUENCE [LARGE SCALE GENOMIC DNA]</scope>
    <source>
        <strain evidence="4 5">H3</strain>
    </source>
</reference>
<dbReference type="EMBL" id="JAYXHS010000001">
    <property type="protein sequence ID" value="MEC5384374.1"/>
    <property type="molecule type" value="Genomic_DNA"/>
</dbReference>
<evidence type="ECO:0000313" key="5">
    <source>
        <dbReference type="Proteomes" id="UP001331561"/>
    </source>
</evidence>
<proteinExistence type="predicted"/>
<dbReference type="SUPFAM" id="SSF110997">
    <property type="entry name" value="Sporulation related repeat"/>
    <property type="match status" value="1"/>
</dbReference>
<sequence length="259" mass="26847">MTTLRITFYLLVAINLVCVAVIAMPSLGLESPFLGATEPERVASQVFPEKLHVLSSSTEPPGTIGAEVSAPLLEPAQESAPVAESAPAAATSSAAPETSAPVVADSGASLCVAFKNLNSTQAQALAQRARGAGSQLTVREEAAAPSSYWVNIPPQGGKPGADRRAAELKQLGLDDFFIVQDANENRFAISLGLFRAESLAQRQLETLQKKGVKGATVTARENANGARVELIGVSAQIERVARDASADIAGAVRDTCTPG</sequence>
<organism evidence="4 5">
    <name type="scientific">Uliginosibacterium silvisoli</name>
    <dbReference type="NCBI Taxonomy" id="3114758"/>
    <lineage>
        <taxon>Bacteria</taxon>
        <taxon>Pseudomonadati</taxon>
        <taxon>Pseudomonadota</taxon>
        <taxon>Betaproteobacteria</taxon>
        <taxon>Rhodocyclales</taxon>
        <taxon>Zoogloeaceae</taxon>
        <taxon>Uliginosibacterium</taxon>
    </lineage>
</organism>
<evidence type="ECO:0000259" key="3">
    <source>
        <dbReference type="PROSITE" id="PS51724"/>
    </source>
</evidence>
<feature type="transmembrane region" description="Helical" evidence="2">
    <location>
        <begin position="6"/>
        <end position="24"/>
    </location>
</feature>
<dbReference type="PROSITE" id="PS51724">
    <property type="entry name" value="SPOR"/>
    <property type="match status" value="1"/>
</dbReference>
<feature type="domain" description="SPOR" evidence="3">
    <location>
        <begin position="142"/>
        <end position="220"/>
    </location>
</feature>
<dbReference type="InterPro" id="IPR036680">
    <property type="entry name" value="SPOR-like_sf"/>
</dbReference>
<protein>
    <submittedName>
        <fullName evidence="4">SPOR domain-containing protein</fullName>
    </submittedName>
</protein>
<gene>
    <name evidence="4" type="ORF">VVD49_01495</name>
</gene>
<name>A0ABU6JYH9_9RHOO</name>
<dbReference type="InterPro" id="IPR007730">
    <property type="entry name" value="SPOR-like_dom"/>
</dbReference>
<keyword evidence="2" id="KW-0472">Membrane</keyword>
<keyword evidence="2" id="KW-0812">Transmembrane</keyword>
<comment type="caution">
    <text evidence="4">The sequence shown here is derived from an EMBL/GenBank/DDBJ whole genome shotgun (WGS) entry which is preliminary data.</text>
</comment>
<dbReference type="Proteomes" id="UP001331561">
    <property type="component" value="Unassembled WGS sequence"/>
</dbReference>
<evidence type="ECO:0000256" key="1">
    <source>
        <dbReference type="SAM" id="MobiDB-lite"/>
    </source>
</evidence>
<keyword evidence="5" id="KW-1185">Reference proteome</keyword>
<dbReference type="RefSeq" id="WP_327597354.1">
    <property type="nucleotide sequence ID" value="NZ_JAYXHS010000001.1"/>
</dbReference>
<keyword evidence="2" id="KW-1133">Transmembrane helix</keyword>